<gene>
    <name evidence="1" type="ORF">SAMN06265338_10735</name>
</gene>
<evidence type="ECO:0000313" key="1">
    <source>
        <dbReference type="EMBL" id="SNB75767.1"/>
    </source>
</evidence>
<dbReference type="SUPFAM" id="SSF53254">
    <property type="entry name" value="Phosphoglycerate mutase-like"/>
    <property type="match status" value="1"/>
</dbReference>
<dbReference type="OrthoDB" id="9810154at2"/>
<dbReference type="PANTHER" id="PTHR47623:SF1">
    <property type="entry name" value="OS09G0287300 PROTEIN"/>
    <property type="match status" value="1"/>
</dbReference>
<dbReference type="RefSeq" id="WP_088521275.1">
    <property type="nucleotide sequence ID" value="NZ_FYDG01000007.1"/>
</dbReference>
<protein>
    <submittedName>
        <fullName evidence="1">Phosphohistidine phosphatase</fullName>
    </submittedName>
</protein>
<dbReference type="EMBL" id="FYDG01000007">
    <property type="protein sequence ID" value="SNB75767.1"/>
    <property type="molecule type" value="Genomic_DNA"/>
</dbReference>
<dbReference type="Pfam" id="PF00300">
    <property type="entry name" value="His_Phos_1"/>
    <property type="match status" value="1"/>
</dbReference>
<dbReference type="Proteomes" id="UP000198418">
    <property type="component" value="Unassembled WGS sequence"/>
</dbReference>
<dbReference type="SMART" id="SM00855">
    <property type="entry name" value="PGAM"/>
    <property type="match status" value="1"/>
</dbReference>
<proteinExistence type="predicted"/>
<accession>A0A212RSX2</accession>
<reference evidence="2" key="1">
    <citation type="submission" date="2017-06" db="EMBL/GenBank/DDBJ databases">
        <authorList>
            <person name="Varghese N."/>
            <person name="Submissions S."/>
        </authorList>
    </citation>
    <scope>NUCLEOTIDE SEQUENCE [LARGE SCALE GENOMIC DNA]</scope>
    <source>
        <strain evidence="2">DSM 137</strain>
    </source>
</reference>
<sequence>MRLYLLRHADAVQSGKYRDHERPLTPAGREAAGRIGDALAARGERIDLALCSDALRARETLDLALAACGANPELRLAPRLYRAEGDDVLDLLRALPDEAETVLAVGHNPAFAEFAVLFAGRGPSADMDRLKRYFPPAALAAFDVKTPWSEMSWSGGELLAFLA</sequence>
<dbReference type="CDD" id="cd07067">
    <property type="entry name" value="HP_PGM_like"/>
    <property type="match status" value="1"/>
</dbReference>
<dbReference type="PANTHER" id="PTHR47623">
    <property type="entry name" value="OS09G0287300 PROTEIN"/>
    <property type="match status" value="1"/>
</dbReference>
<dbReference type="AlphaFoldDB" id="A0A212RSX2"/>
<dbReference type="InterPro" id="IPR013078">
    <property type="entry name" value="His_Pase_superF_clade-1"/>
</dbReference>
<evidence type="ECO:0000313" key="2">
    <source>
        <dbReference type="Proteomes" id="UP000198418"/>
    </source>
</evidence>
<dbReference type="InterPro" id="IPR029033">
    <property type="entry name" value="His_PPase_superfam"/>
</dbReference>
<name>A0A212RSX2_RHOAC</name>
<dbReference type="Gene3D" id="3.40.50.1240">
    <property type="entry name" value="Phosphoglycerate mutase-like"/>
    <property type="match status" value="1"/>
</dbReference>
<keyword evidence="2" id="KW-1185">Reference proteome</keyword>
<organism evidence="1 2">
    <name type="scientific">Rhodoblastus acidophilus</name>
    <name type="common">Rhodopseudomonas acidophila</name>
    <dbReference type="NCBI Taxonomy" id="1074"/>
    <lineage>
        <taxon>Bacteria</taxon>
        <taxon>Pseudomonadati</taxon>
        <taxon>Pseudomonadota</taxon>
        <taxon>Alphaproteobacteria</taxon>
        <taxon>Hyphomicrobiales</taxon>
        <taxon>Rhodoblastaceae</taxon>
        <taxon>Rhodoblastus</taxon>
    </lineage>
</organism>